<proteinExistence type="predicted"/>
<gene>
    <name evidence="2" type="ORF">WK57_17525</name>
</gene>
<accession>A0AA40UXD8</accession>
<dbReference type="Pfam" id="PF04280">
    <property type="entry name" value="Tim44"/>
    <property type="match status" value="1"/>
</dbReference>
<evidence type="ECO:0000259" key="1">
    <source>
        <dbReference type="SMART" id="SM00978"/>
    </source>
</evidence>
<protein>
    <recommendedName>
        <fullName evidence="1">Tim44-like domain-containing protein</fullName>
    </recommendedName>
</protein>
<dbReference type="PANTHER" id="PTHR41542:SF1">
    <property type="entry name" value="BLL5807 PROTEIN"/>
    <property type="match status" value="1"/>
</dbReference>
<evidence type="ECO:0000313" key="2">
    <source>
        <dbReference type="EMBL" id="KWZ58325.1"/>
    </source>
</evidence>
<organism evidence="2 3">
    <name type="scientific">Burkholderia ubonensis</name>
    <dbReference type="NCBI Taxonomy" id="101571"/>
    <lineage>
        <taxon>Bacteria</taxon>
        <taxon>Pseudomonadati</taxon>
        <taxon>Pseudomonadota</taxon>
        <taxon>Betaproteobacteria</taxon>
        <taxon>Burkholderiales</taxon>
        <taxon>Burkholderiaceae</taxon>
        <taxon>Burkholderia</taxon>
        <taxon>Burkholderia cepacia complex</taxon>
    </lineage>
</organism>
<dbReference type="SUPFAM" id="SSF54427">
    <property type="entry name" value="NTF2-like"/>
    <property type="match status" value="1"/>
</dbReference>
<dbReference type="EMBL" id="LNJU01000003">
    <property type="protein sequence ID" value="KWZ58325.1"/>
    <property type="molecule type" value="Genomic_DNA"/>
</dbReference>
<feature type="domain" description="Tim44-like" evidence="1">
    <location>
        <begin position="4"/>
        <end position="128"/>
    </location>
</feature>
<dbReference type="InterPro" id="IPR007379">
    <property type="entry name" value="Tim44-like_dom"/>
</dbReference>
<dbReference type="Proteomes" id="UP000070119">
    <property type="component" value="Unassembled WGS sequence"/>
</dbReference>
<dbReference type="PANTHER" id="PTHR41542">
    <property type="entry name" value="BLL5807 PROTEIN"/>
    <property type="match status" value="1"/>
</dbReference>
<dbReference type="RefSeq" id="WP_060969843.1">
    <property type="nucleotide sequence ID" value="NZ_LNJU01000003.1"/>
</dbReference>
<name>A0AA40UXD8_9BURK</name>
<dbReference type="InterPro" id="IPR032710">
    <property type="entry name" value="NTF2-like_dom_sf"/>
</dbReference>
<dbReference type="SMART" id="SM00978">
    <property type="entry name" value="Tim44"/>
    <property type="match status" value="1"/>
</dbReference>
<evidence type="ECO:0000313" key="3">
    <source>
        <dbReference type="Proteomes" id="UP000070119"/>
    </source>
</evidence>
<sequence length="130" mass="15124">MKNAQLKSSEARKDDFLKLAETSFLLMQRLWDAGDMAEIRKLVSTRLLSKLESDLIARGDRSNHTEVTQLNLKLASDFDDEVGSVVSVKFWGEMREEIDAAAERFEDIWHFFRVNDCENSWRIDDIRIVV</sequence>
<comment type="caution">
    <text evidence="2">The sequence shown here is derived from an EMBL/GenBank/DDBJ whole genome shotgun (WGS) entry which is preliminary data.</text>
</comment>
<reference evidence="2 3" key="1">
    <citation type="submission" date="2015-11" db="EMBL/GenBank/DDBJ databases">
        <authorList>
            <person name="Sahl J."/>
            <person name="Wagner D."/>
            <person name="Keim P."/>
        </authorList>
    </citation>
    <scope>NUCLEOTIDE SEQUENCE [LARGE SCALE GENOMIC DNA]</scope>
    <source>
        <strain evidence="2 3">MSMB1157</strain>
    </source>
</reference>
<dbReference type="AlphaFoldDB" id="A0AA40UXD8"/>